<dbReference type="RefSeq" id="WP_398655692.1">
    <property type="nucleotide sequence ID" value="NZ_JBITDC010000003.1"/>
</dbReference>
<sequence length="119" mass="13374">MVEISQEFIVPDDMEVLEAIGEWPEVDDEGVHRIVCHGEDGDSLFVSYSPIEKSVRVRWDKSNGDQLLDLFREGATRLTVASDRQEAHLAAEYHVGDSVGILNIQTAPRFAVRDHLLLT</sequence>
<proteinExistence type="predicted"/>
<gene>
    <name evidence="1" type="ORF">ACIA8P_08985</name>
</gene>
<keyword evidence="2" id="KW-1185">Reference proteome</keyword>
<evidence type="ECO:0000313" key="2">
    <source>
        <dbReference type="Proteomes" id="UP001612415"/>
    </source>
</evidence>
<reference evidence="1 2" key="1">
    <citation type="submission" date="2024-10" db="EMBL/GenBank/DDBJ databases">
        <title>The Natural Products Discovery Center: Release of the First 8490 Sequenced Strains for Exploring Actinobacteria Biosynthetic Diversity.</title>
        <authorList>
            <person name="Kalkreuter E."/>
            <person name="Kautsar S.A."/>
            <person name="Yang D."/>
            <person name="Bader C.D."/>
            <person name="Teijaro C.N."/>
            <person name="Fluegel L."/>
            <person name="Davis C.M."/>
            <person name="Simpson J.R."/>
            <person name="Lauterbach L."/>
            <person name="Steele A.D."/>
            <person name="Gui C."/>
            <person name="Meng S."/>
            <person name="Li G."/>
            <person name="Viehrig K."/>
            <person name="Ye F."/>
            <person name="Su P."/>
            <person name="Kiefer A.F."/>
            <person name="Nichols A."/>
            <person name="Cepeda A.J."/>
            <person name="Yan W."/>
            <person name="Fan B."/>
            <person name="Jiang Y."/>
            <person name="Adhikari A."/>
            <person name="Zheng C.-J."/>
            <person name="Schuster L."/>
            <person name="Cowan T.M."/>
            <person name="Smanski M.J."/>
            <person name="Chevrette M.G."/>
            <person name="De Carvalho L.P.S."/>
            <person name="Shen B."/>
        </authorList>
    </citation>
    <scope>NUCLEOTIDE SEQUENCE [LARGE SCALE GENOMIC DNA]</scope>
    <source>
        <strain evidence="1 2">NPDC051599</strain>
    </source>
</reference>
<accession>A0ABW7XXS7</accession>
<comment type="caution">
    <text evidence="1">The sequence shown here is derived from an EMBL/GenBank/DDBJ whole genome shotgun (WGS) entry which is preliminary data.</text>
</comment>
<dbReference type="Proteomes" id="UP001612415">
    <property type="component" value="Unassembled WGS sequence"/>
</dbReference>
<evidence type="ECO:0000313" key="1">
    <source>
        <dbReference type="EMBL" id="MFI5674785.1"/>
    </source>
</evidence>
<organism evidence="1 2">
    <name type="scientific">Streptomyces cellulosae</name>
    <dbReference type="NCBI Taxonomy" id="1968"/>
    <lineage>
        <taxon>Bacteria</taxon>
        <taxon>Bacillati</taxon>
        <taxon>Actinomycetota</taxon>
        <taxon>Actinomycetes</taxon>
        <taxon>Kitasatosporales</taxon>
        <taxon>Streptomycetaceae</taxon>
        <taxon>Streptomyces</taxon>
    </lineage>
</organism>
<name>A0ABW7XXS7_STRCE</name>
<protein>
    <submittedName>
        <fullName evidence="1">Uncharacterized protein</fullName>
    </submittedName>
</protein>
<dbReference type="EMBL" id="JBITDC010000003">
    <property type="protein sequence ID" value="MFI5674785.1"/>
    <property type="molecule type" value="Genomic_DNA"/>
</dbReference>